<dbReference type="OrthoDB" id="310895at2759"/>
<evidence type="ECO:0000256" key="2">
    <source>
        <dbReference type="ARBA" id="ARBA00023002"/>
    </source>
</evidence>
<dbReference type="Proteomes" id="UP000243797">
    <property type="component" value="Unassembled WGS sequence"/>
</dbReference>
<keyword evidence="2 6" id="KW-0560">Oxidoreductase</keyword>
<sequence>MATETYEMWVSGKKAPGNGELIPIEDPSTGETFAYAHSASPADVSTIISAAHAHHLSGTWSHLPRHARAAILDRIAVVLTSHLPSLIALEVRQTGRCLRELSAQIPSLLRWFTYYASLLRTEERSVLPTQGKLHNWIDRRPLGVVALITPFNHPLLICVKKLAPALAAGNTVVIKPSELTPLTTLKLAELLVQAGVPDGVVSVLPGYGNVTGRAIVENPLVKKVDVTGSTGAGRAIGTIVGGNLAKFTAELGGKAPVVVFERADVETAVNGVAFASFMASGQTCIAATRVLVQNRVVDQVREGLVGKMEGIRRRMGSPGNKESMMGPIVSKRQLENVERLVESAREEGLKVVVGGERMTGKSELDGTDLSKGYYYPPTLVEAADSSMDVTKSRIWREEVFGPVIVLQPFETEQEAIRLANDSEFGLGAAIWTQDLSQAYRVSEQIDAGLCWVNTHHRNDPSSPWGGVGSSGVGSENGIEAYHAYTTMKSTIINYASVEEAKATEDWFGEASKDVRYG</sequence>
<evidence type="ECO:0000256" key="6">
    <source>
        <dbReference type="RuleBase" id="RU003345"/>
    </source>
</evidence>
<dbReference type="PROSITE" id="PS00070">
    <property type="entry name" value="ALDEHYDE_DEHYDR_CYS"/>
    <property type="match status" value="1"/>
</dbReference>
<dbReference type="Pfam" id="PF00171">
    <property type="entry name" value="Aldedh"/>
    <property type="match status" value="1"/>
</dbReference>
<dbReference type="Gene3D" id="3.40.605.10">
    <property type="entry name" value="Aldehyde Dehydrogenase, Chain A, domain 1"/>
    <property type="match status" value="1"/>
</dbReference>
<dbReference type="GO" id="GO:0004029">
    <property type="term" value="F:aldehyde dehydrogenase (NAD+) activity"/>
    <property type="evidence" value="ECO:0007669"/>
    <property type="project" value="UniProtKB-EC"/>
</dbReference>
<dbReference type="InterPro" id="IPR016161">
    <property type="entry name" value="Ald_DH/histidinol_DH"/>
</dbReference>
<feature type="active site" evidence="5">
    <location>
        <position position="250"/>
    </location>
</feature>
<reference evidence="8 9" key="1">
    <citation type="submission" date="2017-06" db="EMBL/GenBank/DDBJ databases">
        <title>Draft genome sequence of a variant of Elsinoe murrayae.</title>
        <authorList>
            <person name="Cheng Q."/>
        </authorList>
    </citation>
    <scope>NUCLEOTIDE SEQUENCE [LARGE SCALE GENOMIC DNA]</scope>
    <source>
        <strain evidence="8 9">CQ-2017a</strain>
    </source>
</reference>
<comment type="similarity">
    <text evidence="1 6">Belongs to the aldehyde dehydrogenase family.</text>
</comment>
<dbReference type="FunFam" id="3.40.309.10:FF:000009">
    <property type="entry name" value="Aldehyde dehydrogenase A"/>
    <property type="match status" value="1"/>
</dbReference>
<gene>
    <name evidence="8" type="ORF">CAC42_3830</name>
</gene>
<dbReference type="PANTHER" id="PTHR11699">
    <property type="entry name" value="ALDEHYDE DEHYDROGENASE-RELATED"/>
    <property type="match status" value="1"/>
</dbReference>
<dbReference type="STRING" id="2082308.A0A2K1QHB5"/>
<keyword evidence="9" id="KW-1185">Reference proteome</keyword>
<dbReference type="InterPro" id="IPR016163">
    <property type="entry name" value="Ald_DH_C"/>
</dbReference>
<dbReference type="EMBL" id="NKHZ01000086">
    <property type="protein sequence ID" value="PNS14544.1"/>
    <property type="molecule type" value="Genomic_DNA"/>
</dbReference>
<dbReference type="AlphaFoldDB" id="A0A2K1QHB5"/>
<evidence type="ECO:0000313" key="9">
    <source>
        <dbReference type="Proteomes" id="UP000243797"/>
    </source>
</evidence>
<dbReference type="EC" id="1.2.1.3" evidence="3"/>
<dbReference type="SUPFAM" id="SSF53720">
    <property type="entry name" value="ALDH-like"/>
    <property type="match status" value="1"/>
</dbReference>
<proteinExistence type="inferred from homology"/>
<dbReference type="Gene3D" id="3.40.309.10">
    <property type="entry name" value="Aldehyde Dehydrogenase, Chain A, domain 2"/>
    <property type="match status" value="1"/>
</dbReference>
<protein>
    <recommendedName>
        <fullName evidence="3">aldehyde dehydrogenase (NAD(+))</fullName>
        <ecNumber evidence="3">1.2.1.3</ecNumber>
    </recommendedName>
</protein>
<comment type="catalytic activity">
    <reaction evidence="4">
        <text>an aldehyde + NAD(+) + H2O = a carboxylate + NADH + 2 H(+)</text>
        <dbReference type="Rhea" id="RHEA:16185"/>
        <dbReference type="ChEBI" id="CHEBI:15377"/>
        <dbReference type="ChEBI" id="CHEBI:15378"/>
        <dbReference type="ChEBI" id="CHEBI:17478"/>
        <dbReference type="ChEBI" id="CHEBI:29067"/>
        <dbReference type="ChEBI" id="CHEBI:57540"/>
        <dbReference type="ChEBI" id="CHEBI:57945"/>
        <dbReference type="EC" id="1.2.1.3"/>
    </reaction>
</comment>
<feature type="domain" description="Aldehyde dehydrogenase" evidence="7">
    <location>
        <begin position="20"/>
        <end position="489"/>
    </location>
</feature>
<evidence type="ECO:0000259" key="7">
    <source>
        <dbReference type="Pfam" id="PF00171"/>
    </source>
</evidence>
<comment type="caution">
    <text evidence="8">The sequence shown here is derived from an EMBL/GenBank/DDBJ whole genome shotgun (WGS) entry which is preliminary data.</text>
</comment>
<dbReference type="InterPro" id="IPR016162">
    <property type="entry name" value="Ald_DH_N"/>
</dbReference>
<dbReference type="InterPro" id="IPR029510">
    <property type="entry name" value="Ald_DH_CS_GLU"/>
</dbReference>
<evidence type="ECO:0000256" key="3">
    <source>
        <dbReference type="ARBA" id="ARBA00024226"/>
    </source>
</evidence>
<dbReference type="InterPro" id="IPR015590">
    <property type="entry name" value="Aldehyde_DH_dom"/>
</dbReference>
<accession>A0A2K1QHB5</accession>
<dbReference type="FunFam" id="3.40.605.10:FF:000007">
    <property type="entry name" value="NAD/NADP-dependent betaine aldehyde dehydrogenase"/>
    <property type="match status" value="1"/>
</dbReference>
<dbReference type="InterPro" id="IPR016160">
    <property type="entry name" value="Ald_DH_CS_CYS"/>
</dbReference>
<organism evidence="8 9">
    <name type="scientific">Sphaceloma murrayae</name>
    <dbReference type="NCBI Taxonomy" id="2082308"/>
    <lineage>
        <taxon>Eukaryota</taxon>
        <taxon>Fungi</taxon>
        <taxon>Dikarya</taxon>
        <taxon>Ascomycota</taxon>
        <taxon>Pezizomycotina</taxon>
        <taxon>Dothideomycetes</taxon>
        <taxon>Dothideomycetidae</taxon>
        <taxon>Myriangiales</taxon>
        <taxon>Elsinoaceae</taxon>
        <taxon>Sphaceloma</taxon>
    </lineage>
</organism>
<evidence type="ECO:0000256" key="1">
    <source>
        <dbReference type="ARBA" id="ARBA00009986"/>
    </source>
</evidence>
<name>A0A2K1QHB5_9PEZI</name>
<dbReference type="InParanoid" id="A0A2K1QHB5"/>
<dbReference type="PROSITE" id="PS00687">
    <property type="entry name" value="ALDEHYDE_DEHYDR_GLU"/>
    <property type="match status" value="1"/>
</dbReference>
<evidence type="ECO:0000256" key="5">
    <source>
        <dbReference type="PROSITE-ProRule" id="PRU10007"/>
    </source>
</evidence>
<evidence type="ECO:0000313" key="8">
    <source>
        <dbReference type="EMBL" id="PNS14544.1"/>
    </source>
</evidence>
<evidence type="ECO:0000256" key="4">
    <source>
        <dbReference type="ARBA" id="ARBA00049194"/>
    </source>
</evidence>